<comment type="caution">
    <text evidence="1">The sequence shown here is derived from an EMBL/GenBank/DDBJ whole genome shotgun (WGS) entry which is preliminary data.</text>
</comment>
<accession>T2I9M3</accession>
<organism evidence="1 2">
    <name type="scientific">Crocosphaera watsonii WH 8502</name>
    <dbReference type="NCBI Taxonomy" id="423474"/>
    <lineage>
        <taxon>Bacteria</taxon>
        <taxon>Bacillati</taxon>
        <taxon>Cyanobacteriota</taxon>
        <taxon>Cyanophyceae</taxon>
        <taxon>Oscillatoriophycideae</taxon>
        <taxon>Chroococcales</taxon>
        <taxon>Aphanothecaceae</taxon>
        <taxon>Crocosphaera</taxon>
    </lineage>
</organism>
<dbReference type="AlphaFoldDB" id="T2I9M3"/>
<reference evidence="1 2" key="2">
    <citation type="submission" date="2013-09" db="EMBL/GenBank/DDBJ databases">
        <title>Whole genome comparison of six Crocosphaera watsonii strains with differing phenotypes.</title>
        <authorList>
            <person name="Bench S.R."/>
            <person name="Heller P."/>
            <person name="Frank I."/>
            <person name="Arciniega M."/>
            <person name="Shilova I.N."/>
            <person name="Zehr J.P."/>
        </authorList>
    </citation>
    <scope>NUCLEOTIDE SEQUENCE [LARGE SCALE GENOMIC DNA]</scope>
    <source>
        <strain evidence="1 2">WH 8502</strain>
    </source>
</reference>
<proteinExistence type="predicted"/>
<evidence type="ECO:0000313" key="1">
    <source>
        <dbReference type="EMBL" id="CCQ49788.1"/>
    </source>
</evidence>
<dbReference type="Proteomes" id="UP000018348">
    <property type="component" value="Unassembled WGS sequence"/>
</dbReference>
<sequence>MDVSDPEKKADSSNITVITAKSSQTCPSKGLGLAMVRKLAFELNKIVLLVKNCQENLTNDIGRFQSPDD</sequence>
<protein>
    <submittedName>
        <fullName evidence="1">Uncharacterized protein</fullName>
    </submittedName>
</protein>
<dbReference type="EMBL" id="CAQK01000184">
    <property type="protein sequence ID" value="CCQ49788.1"/>
    <property type="molecule type" value="Genomic_DNA"/>
</dbReference>
<evidence type="ECO:0000313" key="2">
    <source>
        <dbReference type="Proteomes" id="UP000018348"/>
    </source>
</evidence>
<name>T2I9M3_CROWT</name>
<reference evidence="1 2" key="1">
    <citation type="submission" date="2013-01" db="EMBL/GenBank/DDBJ databases">
        <authorList>
            <person name="Bench S."/>
        </authorList>
    </citation>
    <scope>NUCLEOTIDE SEQUENCE [LARGE SCALE GENOMIC DNA]</scope>
    <source>
        <strain evidence="1 2">WH 8502</strain>
    </source>
</reference>
<gene>
    <name evidence="1" type="ORF">CWATWH8502_492</name>
</gene>